<dbReference type="EMBL" id="CP001344">
    <property type="protein sequence ID" value="ACL47483.1"/>
    <property type="molecule type" value="Genomic_DNA"/>
</dbReference>
<dbReference type="Pfam" id="PF00908">
    <property type="entry name" value="dTDP_sugar_isom"/>
    <property type="match status" value="1"/>
</dbReference>
<reference evidence="4" key="1">
    <citation type="submission" date="2009-01" db="EMBL/GenBank/DDBJ databases">
        <title>Complete sequence of chromosome Cyanothece sp. PCC 7425.</title>
        <authorList>
            <consortium name="US DOE Joint Genome Institute"/>
            <person name="Lucas S."/>
            <person name="Copeland A."/>
            <person name="Lapidus A."/>
            <person name="Glavina del Rio T."/>
            <person name="Dalin E."/>
            <person name="Tice H."/>
            <person name="Bruce D."/>
            <person name="Goodwin L."/>
            <person name="Pitluck S."/>
            <person name="Sims D."/>
            <person name="Meineke L."/>
            <person name="Brettin T."/>
            <person name="Detter J.C."/>
            <person name="Han C."/>
            <person name="Larimer F."/>
            <person name="Land M."/>
            <person name="Hauser L."/>
            <person name="Kyrpides N."/>
            <person name="Ovchinnikova G."/>
            <person name="Liberton M."/>
            <person name="Stoeckel J."/>
            <person name="Banerjee A."/>
            <person name="Singh A."/>
            <person name="Page L."/>
            <person name="Sato H."/>
            <person name="Zhao L."/>
            <person name="Sherman L."/>
            <person name="Pakrasi H."/>
            <person name="Richardson P."/>
        </authorList>
    </citation>
    <scope>NUCLEOTIDE SEQUENCE</scope>
    <source>
        <strain evidence="4">PCC 7425</strain>
    </source>
</reference>
<evidence type="ECO:0000256" key="2">
    <source>
        <dbReference type="PIRSR" id="PIRSR600888-3"/>
    </source>
</evidence>
<organism evidence="4">
    <name type="scientific">Cyanothece sp. (strain PCC 7425 / ATCC 29141)</name>
    <dbReference type="NCBI Taxonomy" id="395961"/>
    <lineage>
        <taxon>Bacteria</taxon>
        <taxon>Bacillati</taxon>
        <taxon>Cyanobacteriota</taxon>
        <taxon>Cyanophyceae</taxon>
        <taxon>Gomontiellales</taxon>
        <taxon>Cyanothecaceae</taxon>
        <taxon>Cyanothece</taxon>
    </lineage>
</organism>
<dbReference type="UniPathway" id="UPA00124"/>
<dbReference type="GO" id="GO:0000271">
    <property type="term" value="P:polysaccharide biosynthetic process"/>
    <property type="evidence" value="ECO:0007669"/>
    <property type="project" value="TreeGrafter"/>
</dbReference>
<evidence type="ECO:0000313" key="4">
    <source>
        <dbReference type="EMBL" id="ACL47483.1"/>
    </source>
</evidence>
<feature type="active site" description="Proton donor" evidence="1">
    <location>
        <position position="132"/>
    </location>
</feature>
<dbReference type="InterPro" id="IPR011051">
    <property type="entry name" value="RmlC_Cupin_sf"/>
</dbReference>
<comment type="subunit">
    <text evidence="3">Homodimer.</text>
</comment>
<dbReference type="OrthoDB" id="9800680at2"/>
<dbReference type="EC" id="5.1.3.13" evidence="3"/>
<feature type="active site" description="Proton acceptor" evidence="1">
    <location>
        <position position="62"/>
    </location>
</feature>
<dbReference type="GO" id="GO:0008830">
    <property type="term" value="F:dTDP-4-dehydrorhamnose 3,5-epimerase activity"/>
    <property type="evidence" value="ECO:0007669"/>
    <property type="project" value="UniProtKB-UniRule"/>
</dbReference>
<evidence type="ECO:0000256" key="3">
    <source>
        <dbReference type="RuleBase" id="RU364069"/>
    </source>
</evidence>
<dbReference type="STRING" id="395961.Cyan7425_5190"/>
<dbReference type="KEGG" id="cyn:Cyan7425_5190"/>
<comment type="similarity">
    <text evidence="3">Belongs to the dTDP-4-dehydrorhamnose 3,5-epimerase family.</text>
</comment>
<comment type="catalytic activity">
    <reaction evidence="3">
        <text>dTDP-4-dehydro-6-deoxy-alpha-D-glucose = dTDP-4-dehydro-beta-L-rhamnose</text>
        <dbReference type="Rhea" id="RHEA:16969"/>
        <dbReference type="ChEBI" id="CHEBI:57649"/>
        <dbReference type="ChEBI" id="CHEBI:62830"/>
        <dbReference type="EC" id="5.1.3.13"/>
    </reaction>
</comment>
<dbReference type="AlphaFoldDB" id="B8HQ86"/>
<keyword evidence="3 4" id="KW-0413">Isomerase</keyword>
<dbReference type="InterPro" id="IPR014710">
    <property type="entry name" value="RmlC-like_jellyroll"/>
</dbReference>
<dbReference type="PANTHER" id="PTHR21047:SF2">
    <property type="entry name" value="THYMIDINE DIPHOSPHO-4-KETO-RHAMNOSE 3,5-EPIMERASE"/>
    <property type="match status" value="1"/>
</dbReference>
<accession>B8HQ86</accession>
<dbReference type="Gene3D" id="2.60.120.10">
    <property type="entry name" value="Jelly Rolls"/>
    <property type="match status" value="1"/>
</dbReference>
<protein>
    <recommendedName>
        <fullName evidence="3">dTDP-4-dehydrorhamnose 3,5-epimerase</fullName>
        <ecNumber evidence="3">5.1.3.13</ecNumber>
    </recommendedName>
    <alternativeName>
        <fullName evidence="3">Thymidine diphospho-4-keto-rhamnose 3,5-epimerase</fullName>
    </alternativeName>
</protein>
<dbReference type="eggNOG" id="COG1898">
    <property type="taxonomic scope" value="Bacteria"/>
</dbReference>
<dbReference type="GO" id="GO:0005829">
    <property type="term" value="C:cytosol"/>
    <property type="evidence" value="ECO:0007669"/>
    <property type="project" value="TreeGrafter"/>
</dbReference>
<gene>
    <name evidence="4" type="ordered locus">Cyan7425_5190</name>
</gene>
<proteinExistence type="inferred from homology"/>
<comment type="pathway">
    <text evidence="3">Carbohydrate biosynthesis; dTDP-L-rhamnose biosynthesis.</text>
</comment>
<evidence type="ECO:0000256" key="1">
    <source>
        <dbReference type="PIRSR" id="PIRSR600888-1"/>
    </source>
</evidence>
<feature type="site" description="Participates in a stacking interaction with the thymidine ring of dTDP-4-oxo-6-deoxyglucose" evidence="2">
    <location>
        <position position="138"/>
    </location>
</feature>
<dbReference type="PANTHER" id="PTHR21047">
    <property type="entry name" value="DTDP-6-DEOXY-D-GLUCOSE-3,5 EPIMERASE"/>
    <property type="match status" value="1"/>
</dbReference>
<dbReference type="NCBIfam" id="TIGR01221">
    <property type="entry name" value="rmlC"/>
    <property type="match status" value="1"/>
</dbReference>
<sequence>MIFTETALKGAFIIDVEQRWDDRGFFARTYCAQEFLEQGLKPTIAQTNISYNYQKGTLRGMHYQTSPATEVKVVRCTWGAIYDVIIDMRPDSPTYLSHIGVELTAENHRALYIPEMFAHGYQTLTDDAEVSYLVSEFYAPGYERGVRYDDPAIGIAWPLPVKVISDKDAHWPLLQQPTLTV</sequence>
<dbReference type="CDD" id="cd00438">
    <property type="entry name" value="cupin_RmlC"/>
    <property type="match status" value="1"/>
</dbReference>
<dbReference type="GO" id="GO:0019305">
    <property type="term" value="P:dTDP-rhamnose biosynthetic process"/>
    <property type="evidence" value="ECO:0007669"/>
    <property type="project" value="UniProtKB-UniRule"/>
</dbReference>
<comment type="function">
    <text evidence="3">Catalyzes the epimerization of the C3' and C5'positions of dTDP-6-deoxy-D-xylo-4-hexulose, forming dTDP-6-deoxy-L-lyxo-4-hexulose.</text>
</comment>
<name>B8HQ86_CYAP4</name>
<dbReference type="SUPFAM" id="SSF51182">
    <property type="entry name" value="RmlC-like cupins"/>
    <property type="match status" value="1"/>
</dbReference>
<dbReference type="HOGENOM" id="CLU_090940_1_0_3"/>
<dbReference type="InterPro" id="IPR000888">
    <property type="entry name" value="RmlC-like"/>
</dbReference>